<dbReference type="EMBL" id="GGEC01004222">
    <property type="protein sequence ID" value="MBW84705.1"/>
    <property type="molecule type" value="Transcribed_RNA"/>
</dbReference>
<dbReference type="GO" id="GO:0004601">
    <property type="term" value="F:peroxidase activity"/>
    <property type="evidence" value="ECO:0007669"/>
    <property type="project" value="UniProtKB-KW"/>
</dbReference>
<name>A0A2P2ITZ4_RHIMU</name>
<evidence type="ECO:0000313" key="2">
    <source>
        <dbReference type="EMBL" id="MBW84705.1"/>
    </source>
</evidence>
<reference evidence="2" key="1">
    <citation type="submission" date="2018-02" db="EMBL/GenBank/DDBJ databases">
        <title>Rhizophora mucronata_Transcriptome.</title>
        <authorList>
            <person name="Meera S.P."/>
            <person name="Sreeshan A."/>
            <person name="Augustine A."/>
        </authorList>
    </citation>
    <scope>NUCLEOTIDE SEQUENCE</scope>
    <source>
        <tissue evidence="2">Leaf</tissue>
    </source>
</reference>
<organism evidence="2">
    <name type="scientific">Rhizophora mucronata</name>
    <name type="common">Asiatic mangrove</name>
    <dbReference type="NCBI Taxonomy" id="61149"/>
    <lineage>
        <taxon>Eukaryota</taxon>
        <taxon>Viridiplantae</taxon>
        <taxon>Streptophyta</taxon>
        <taxon>Embryophyta</taxon>
        <taxon>Tracheophyta</taxon>
        <taxon>Spermatophyta</taxon>
        <taxon>Magnoliopsida</taxon>
        <taxon>eudicotyledons</taxon>
        <taxon>Gunneridae</taxon>
        <taxon>Pentapetalae</taxon>
        <taxon>rosids</taxon>
        <taxon>fabids</taxon>
        <taxon>Malpighiales</taxon>
        <taxon>Rhizophoraceae</taxon>
        <taxon>Rhizophora</taxon>
    </lineage>
</organism>
<protein>
    <submittedName>
        <fullName evidence="2">Peroxidase 66</fullName>
    </submittedName>
</protein>
<feature type="region of interest" description="Disordered" evidence="1">
    <location>
        <begin position="21"/>
        <end position="46"/>
    </location>
</feature>
<evidence type="ECO:0000256" key="1">
    <source>
        <dbReference type="SAM" id="MobiDB-lite"/>
    </source>
</evidence>
<accession>A0A2P2ITZ4</accession>
<keyword evidence="2" id="KW-0575">Peroxidase</keyword>
<sequence>MLGSVSCTELKLRSRVSKEEQWENPRVWPPDKATKSLMPRPLLSKL</sequence>
<proteinExistence type="predicted"/>
<dbReference type="AlphaFoldDB" id="A0A2P2ITZ4"/>
<keyword evidence="2" id="KW-0560">Oxidoreductase</keyword>